<evidence type="ECO:0000256" key="8">
    <source>
        <dbReference type="ARBA" id="ARBA00022840"/>
    </source>
</evidence>
<dbReference type="NCBIfam" id="TIGR00671">
    <property type="entry name" value="baf"/>
    <property type="match status" value="1"/>
</dbReference>
<evidence type="ECO:0000256" key="2">
    <source>
        <dbReference type="ARBA" id="ARBA00004496"/>
    </source>
</evidence>
<evidence type="ECO:0000256" key="3">
    <source>
        <dbReference type="ARBA" id="ARBA00011738"/>
    </source>
</evidence>
<comment type="caution">
    <text evidence="13">The sequence shown here is derived from an EMBL/GenBank/DDBJ whole genome shotgun (WGS) entry which is preliminary data.</text>
</comment>
<evidence type="ECO:0000256" key="7">
    <source>
        <dbReference type="ARBA" id="ARBA00022777"/>
    </source>
</evidence>
<dbReference type="GO" id="GO:0005737">
    <property type="term" value="C:cytoplasm"/>
    <property type="evidence" value="ECO:0007669"/>
    <property type="project" value="UniProtKB-SubCell"/>
</dbReference>
<name>A0A644UYR2_9ZZZZ</name>
<keyword evidence="7 13" id="KW-0418">Kinase</keyword>
<keyword evidence="10" id="KW-0173">Coenzyme A biosynthesis</keyword>
<gene>
    <name evidence="13" type="primary">coaX_9</name>
    <name evidence="13" type="ORF">SDC9_30043</name>
</gene>
<keyword evidence="8" id="KW-0067">ATP-binding</keyword>
<evidence type="ECO:0000256" key="11">
    <source>
        <dbReference type="ARBA" id="ARBA00038036"/>
    </source>
</evidence>
<keyword evidence="9" id="KW-0630">Potassium</keyword>
<dbReference type="EMBL" id="VSSQ01000184">
    <property type="protein sequence ID" value="MPL84084.1"/>
    <property type="molecule type" value="Genomic_DNA"/>
</dbReference>
<accession>A0A644UYR2</accession>
<dbReference type="Gene3D" id="3.30.420.40">
    <property type="match status" value="1"/>
</dbReference>
<keyword evidence="6" id="KW-0547">Nucleotide-binding</keyword>
<dbReference type="PANTHER" id="PTHR34265">
    <property type="entry name" value="TYPE III PANTOTHENATE KINASE"/>
    <property type="match status" value="1"/>
</dbReference>
<dbReference type="Pfam" id="PF03309">
    <property type="entry name" value="Pan_kinase"/>
    <property type="match status" value="1"/>
</dbReference>
<sequence>MCVMSSILLFFVQNIKQVNLIIEQGNSSAKVAIFANGQLKSSFVFKHFDVSVVRSLFEEFDLDQGIYSTVVDVDSEIASFLKGKLRFFLLLDENVKLPVKVSYKTPQTLGKDRLAAVVGANYLQPGMDLLVIDAGTAITYEVIEASGTFVGGNISPGMSTRFKALHAFTKKLPLLNEPEDVLFIGNDTESAIQSGVVNGIIFEMDGYIDSLRIKYPSLLVFLTGGHSFYFARKLKNANFADINLVFTGLNRILEYNVEN</sequence>
<evidence type="ECO:0000256" key="9">
    <source>
        <dbReference type="ARBA" id="ARBA00022958"/>
    </source>
</evidence>
<evidence type="ECO:0000256" key="5">
    <source>
        <dbReference type="ARBA" id="ARBA00022679"/>
    </source>
</evidence>
<reference evidence="13" key="1">
    <citation type="submission" date="2019-08" db="EMBL/GenBank/DDBJ databases">
        <authorList>
            <person name="Kucharzyk K."/>
            <person name="Murdoch R.W."/>
            <person name="Higgins S."/>
            <person name="Loffler F."/>
        </authorList>
    </citation>
    <scope>NUCLEOTIDE SEQUENCE</scope>
</reference>
<dbReference type="GO" id="GO:0004594">
    <property type="term" value="F:pantothenate kinase activity"/>
    <property type="evidence" value="ECO:0007669"/>
    <property type="project" value="InterPro"/>
</dbReference>
<evidence type="ECO:0000256" key="12">
    <source>
        <dbReference type="ARBA" id="ARBA00040883"/>
    </source>
</evidence>
<dbReference type="NCBIfam" id="NF009850">
    <property type="entry name" value="PRK13320.1-2"/>
    <property type="match status" value="1"/>
</dbReference>
<dbReference type="AlphaFoldDB" id="A0A644UYR2"/>
<dbReference type="InterPro" id="IPR004619">
    <property type="entry name" value="Type_III_PanK"/>
</dbReference>
<dbReference type="GO" id="GO:0005524">
    <property type="term" value="F:ATP binding"/>
    <property type="evidence" value="ECO:0007669"/>
    <property type="project" value="UniProtKB-KW"/>
</dbReference>
<dbReference type="PANTHER" id="PTHR34265:SF1">
    <property type="entry name" value="TYPE III PANTOTHENATE KINASE"/>
    <property type="match status" value="1"/>
</dbReference>
<organism evidence="13">
    <name type="scientific">bioreactor metagenome</name>
    <dbReference type="NCBI Taxonomy" id="1076179"/>
    <lineage>
        <taxon>unclassified sequences</taxon>
        <taxon>metagenomes</taxon>
        <taxon>ecological metagenomes</taxon>
    </lineage>
</organism>
<evidence type="ECO:0000256" key="10">
    <source>
        <dbReference type="ARBA" id="ARBA00022993"/>
    </source>
</evidence>
<evidence type="ECO:0000313" key="13">
    <source>
        <dbReference type="EMBL" id="MPL84084.1"/>
    </source>
</evidence>
<proteinExistence type="inferred from homology"/>
<evidence type="ECO:0000256" key="6">
    <source>
        <dbReference type="ARBA" id="ARBA00022741"/>
    </source>
</evidence>
<comment type="cofactor">
    <cofactor evidence="1">
        <name>K(+)</name>
        <dbReference type="ChEBI" id="CHEBI:29103"/>
    </cofactor>
</comment>
<dbReference type="HAMAP" id="MF_01274">
    <property type="entry name" value="Pantothen_kinase_3"/>
    <property type="match status" value="1"/>
</dbReference>
<keyword evidence="4" id="KW-0963">Cytoplasm</keyword>
<dbReference type="GO" id="GO:0015937">
    <property type="term" value="P:coenzyme A biosynthetic process"/>
    <property type="evidence" value="ECO:0007669"/>
    <property type="project" value="UniProtKB-KW"/>
</dbReference>
<evidence type="ECO:0000256" key="1">
    <source>
        <dbReference type="ARBA" id="ARBA00001958"/>
    </source>
</evidence>
<keyword evidence="5 13" id="KW-0808">Transferase</keyword>
<comment type="subcellular location">
    <subcellularLocation>
        <location evidence="2">Cytoplasm</location>
    </subcellularLocation>
</comment>
<dbReference type="SUPFAM" id="SSF53067">
    <property type="entry name" value="Actin-like ATPase domain"/>
    <property type="match status" value="2"/>
</dbReference>
<dbReference type="CDD" id="cd24015">
    <property type="entry name" value="ASKHA_NBD_PanK-III"/>
    <property type="match status" value="1"/>
</dbReference>
<protein>
    <recommendedName>
        <fullName evidence="12">Type III pantothenate kinase</fullName>
    </recommendedName>
</protein>
<dbReference type="InterPro" id="IPR043129">
    <property type="entry name" value="ATPase_NBD"/>
</dbReference>
<comment type="subunit">
    <text evidence="3">Homodimer.</text>
</comment>
<comment type="similarity">
    <text evidence="11">Belongs to the type III pantothenate kinase family.</text>
</comment>
<evidence type="ECO:0000256" key="4">
    <source>
        <dbReference type="ARBA" id="ARBA00022490"/>
    </source>
</evidence>